<keyword evidence="4" id="KW-1185">Reference proteome</keyword>
<dbReference type="Gene3D" id="3.60.120.10">
    <property type="entry name" value="Anthranilate synthase"/>
    <property type="match status" value="1"/>
</dbReference>
<organism evidence="3 4">
    <name type="scientific">Mycolicibacterium moriokaense</name>
    <dbReference type="NCBI Taxonomy" id="39691"/>
    <lineage>
        <taxon>Bacteria</taxon>
        <taxon>Bacillati</taxon>
        <taxon>Actinomycetota</taxon>
        <taxon>Actinomycetes</taxon>
        <taxon>Mycobacteriales</taxon>
        <taxon>Mycobacteriaceae</taxon>
        <taxon>Mycolicibacterium</taxon>
    </lineage>
</organism>
<evidence type="ECO:0000259" key="2">
    <source>
        <dbReference type="Pfam" id="PF00425"/>
    </source>
</evidence>
<sequence>MHNVSRGPGPKDRSTHRREAAPRGQSWGRLDDFVGGAADVFPSFDNVVLSHRQDEVADVLRHVEHATNAGQWAYGFIAYDAAAGLDQALPAVSPDAADVAGSALPLVWFGFAPPPLRSTELVARRSAYRAGPWSHHWTRSAYGTAFDHVKDTIAAGRTYQCNLTTTLTAPFAGDPLSFYADLAHAQSSRYCAYLEIDNHVIASASPELFFEWVGNTLRTKPMKGTAPRGRSAAHDRTLLRELLDSPKERAENIIIVDLLRNDLGKVAAVGSVRVAALLTPEAYPTVWQLTSEVTAEPLAETGLVAILRAMFPCGSVTGAPKAETMHIIQEVEARRRGIYCGAIGWVAPPSETVRARFNVAIRTAHIDLSRGTCEYGVGSGITWSSEAAAELAELRAKHQILANTHWAGEQQLAARH</sequence>
<evidence type="ECO:0000256" key="1">
    <source>
        <dbReference type="SAM" id="MobiDB-lite"/>
    </source>
</evidence>
<reference evidence="3 4" key="2">
    <citation type="submission" date="2018-06" db="EMBL/GenBank/DDBJ databases">
        <title>Sequencing of bacterial isolates from soil warming experiment in Harvard Forest, Massachusetts, USA.</title>
        <authorList>
            <person name="Deangelis K.PhD."/>
        </authorList>
    </citation>
    <scope>NUCLEOTIDE SEQUENCE [LARGE SCALE GENOMIC DNA]</scope>
    <source>
        <strain evidence="3 4">GAS496</strain>
    </source>
</reference>
<comment type="caution">
    <text evidence="3">The sequence shown here is derived from an EMBL/GenBank/DDBJ whole genome shotgun (WGS) entry which is preliminary data.</text>
</comment>
<dbReference type="InterPro" id="IPR005801">
    <property type="entry name" value="ADC_synthase"/>
</dbReference>
<dbReference type="PANTHER" id="PTHR11236">
    <property type="entry name" value="AMINOBENZOATE/ANTHRANILATE SYNTHASE"/>
    <property type="match status" value="1"/>
</dbReference>
<evidence type="ECO:0000313" key="4">
    <source>
        <dbReference type="Proteomes" id="UP000247781"/>
    </source>
</evidence>
<dbReference type="InterPro" id="IPR015890">
    <property type="entry name" value="Chorismate_C"/>
</dbReference>
<protein>
    <submittedName>
        <fullName evidence="3">Para-aminobenzoate synthetase/4-amino-4-deoxychorismate lyase</fullName>
    </submittedName>
</protein>
<dbReference type="AlphaFoldDB" id="A0A318H711"/>
<dbReference type="GO" id="GO:0000162">
    <property type="term" value="P:L-tryptophan biosynthetic process"/>
    <property type="evidence" value="ECO:0007669"/>
    <property type="project" value="TreeGrafter"/>
</dbReference>
<proteinExistence type="predicted"/>
<gene>
    <name evidence="3" type="ORF">C8E89_13525</name>
</gene>
<accession>A0A318H711</accession>
<dbReference type="GO" id="GO:0016829">
    <property type="term" value="F:lyase activity"/>
    <property type="evidence" value="ECO:0007669"/>
    <property type="project" value="UniProtKB-KW"/>
</dbReference>
<evidence type="ECO:0000313" key="3">
    <source>
        <dbReference type="EMBL" id="PXX00322.1"/>
    </source>
</evidence>
<dbReference type="GO" id="GO:0046820">
    <property type="term" value="F:4-amino-4-deoxychorismate synthase activity"/>
    <property type="evidence" value="ECO:0007669"/>
    <property type="project" value="TreeGrafter"/>
</dbReference>
<name>A0A318H711_9MYCO</name>
<dbReference type="PRINTS" id="PR00095">
    <property type="entry name" value="ANTSNTHASEI"/>
</dbReference>
<reference evidence="4" key="1">
    <citation type="submission" date="2018-05" db="EMBL/GenBank/DDBJ databases">
        <authorList>
            <person name="Deangelis K."/>
            <person name="Huntemann M."/>
            <person name="Clum A."/>
            <person name="Pillay M."/>
            <person name="Palaniappan K."/>
            <person name="Varghese N."/>
            <person name="Mikhailova N."/>
            <person name="Stamatis D."/>
            <person name="Reddy T."/>
            <person name="Daum C."/>
            <person name="Shapiro N."/>
            <person name="Ivanova N."/>
            <person name="Kyrpides N."/>
            <person name="Woyke T."/>
        </authorList>
    </citation>
    <scope>NUCLEOTIDE SEQUENCE [LARGE SCALE GENOMIC DNA]</scope>
    <source>
        <strain evidence="4">GAS496</strain>
    </source>
</reference>
<feature type="compositionally biased region" description="Basic and acidic residues" evidence="1">
    <location>
        <begin position="9"/>
        <end position="21"/>
    </location>
</feature>
<feature type="region of interest" description="Disordered" evidence="1">
    <location>
        <begin position="1"/>
        <end position="26"/>
    </location>
</feature>
<dbReference type="SUPFAM" id="SSF56322">
    <property type="entry name" value="ADC synthase"/>
    <property type="match status" value="1"/>
</dbReference>
<dbReference type="RefSeq" id="WP_110319820.1">
    <property type="nucleotide sequence ID" value="NZ_QJJU01000035.1"/>
</dbReference>
<dbReference type="Pfam" id="PF00425">
    <property type="entry name" value="Chorismate_bind"/>
    <property type="match status" value="1"/>
</dbReference>
<dbReference type="PANTHER" id="PTHR11236:SF50">
    <property type="entry name" value="AMINODEOXYCHORISMATE SYNTHASE COMPONENT 1"/>
    <property type="match status" value="1"/>
</dbReference>
<dbReference type="Proteomes" id="UP000247781">
    <property type="component" value="Unassembled WGS sequence"/>
</dbReference>
<dbReference type="EMBL" id="QJJU01000035">
    <property type="protein sequence ID" value="PXX00322.1"/>
    <property type="molecule type" value="Genomic_DNA"/>
</dbReference>
<dbReference type="InterPro" id="IPR019999">
    <property type="entry name" value="Anth_synth_I-like"/>
</dbReference>
<keyword evidence="3" id="KW-0456">Lyase</keyword>
<dbReference type="OrthoDB" id="3518032at2"/>
<feature type="domain" description="Chorismate-utilising enzyme C-terminal" evidence="2">
    <location>
        <begin position="140"/>
        <end position="397"/>
    </location>
</feature>